<evidence type="ECO:0000313" key="3">
    <source>
        <dbReference type="Proteomes" id="UP000184394"/>
    </source>
</evidence>
<accession>A0A1M7JMA8</accession>
<dbReference type="RefSeq" id="WP_072950504.1">
    <property type="nucleotide sequence ID" value="NZ_FRCT01000006.1"/>
</dbReference>
<dbReference type="OrthoDB" id="1770912at2"/>
<evidence type="ECO:0000313" key="2">
    <source>
        <dbReference type="EMBL" id="SHM54138.1"/>
    </source>
</evidence>
<gene>
    <name evidence="2" type="ORF">SAMN04487860_106100</name>
</gene>
<feature type="transmembrane region" description="Helical" evidence="1">
    <location>
        <begin position="69"/>
        <end position="89"/>
    </location>
</feature>
<protein>
    <submittedName>
        <fullName evidence="2">Uncharacterized protein</fullName>
    </submittedName>
</protein>
<evidence type="ECO:0000256" key="1">
    <source>
        <dbReference type="SAM" id="Phobius"/>
    </source>
</evidence>
<reference evidence="2 3" key="1">
    <citation type="submission" date="2016-11" db="EMBL/GenBank/DDBJ databases">
        <authorList>
            <person name="Jaros S."/>
            <person name="Januszkiewicz K."/>
            <person name="Wedrychowicz H."/>
        </authorList>
    </citation>
    <scope>NUCLEOTIDE SEQUENCE [LARGE SCALE GENOMIC DNA]</scope>
    <source>
        <strain evidence="2 3">Y1</strain>
    </source>
</reference>
<proteinExistence type="predicted"/>
<keyword evidence="1" id="KW-1133">Transmembrane helix</keyword>
<keyword evidence="1" id="KW-0812">Transmembrane</keyword>
<dbReference type="AlphaFoldDB" id="A0A1M7JMA8"/>
<keyword evidence="1" id="KW-0472">Membrane</keyword>
<dbReference type="Proteomes" id="UP000184394">
    <property type="component" value="Unassembled WGS sequence"/>
</dbReference>
<dbReference type="EMBL" id="FRCT01000006">
    <property type="protein sequence ID" value="SHM54138.1"/>
    <property type="molecule type" value="Genomic_DNA"/>
</dbReference>
<sequence>MTLLITVIAAVISTVVWYSSAKARELKTGVLLYMFWGASLMWLVDAVVEYIEVGADYFNPAPKDMLNDAFLGISVVALALVVWVVYMLIKDPKHTVKNILAEKARK</sequence>
<name>A0A1M7JMA8_RUMFL</name>
<feature type="transmembrane region" description="Helical" evidence="1">
    <location>
        <begin position="31"/>
        <end position="48"/>
    </location>
</feature>
<organism evidence="2 3">
    <name type="scientific">Ruminococcus flavefaciens</name>
    <dbReference type="NCBI Taxonomy" id="1265"/>
    <lineage>
        <taxon>Bacteria</taxon>
        <taxon>Bacillati</taxon>
        <taxon>Bacillota</taxon>
        <taxon>Clostridia</taxon>
        <taxon>Eubacteriales</taxon>
        <taxon>Oscillospiraceae</taxon>
        <taxon>Ruminococcus</taxon>
    </lineage>
</organism>